<reference evidence="2 3" key="1">
    <citation type="submission" date="2022-07" db="EMBL/GenBank/DDBJ databases">
        <title>Genome-wide signatures of adaptation to extreme environments.</title>
        <authorList>
            <person name="Cho C.H."/>
            <person name="Yoon H.S."/>
        </authorList>
    </citation>
    <scope>NUCLEOTIDE SEQUENCE [LARGE SCALE GENOMIC DNA]</scope>
    <source>
        <strain evidence="2 3">108.79 E11</strain>
    </source>
</reference>
<dbReference type="AlphaFoldDB" id="A0AAV9I2G3"/>
<feature type="compositionally biased region" description="Basic and acidic residues" evidence="1">
    <location>
        <begin position="19"/>
        <end position="44"/>
    </location>
</feature>
<evidence type="ECO:0000256" key="1">
    <source>
        <dbReference type="SAM" id="MobiDB-lite"/>
    </source>
</evidence>
<proteinExistence type="predicted"/>
<gene>
    <name evidence="2" type="ORF">GAYE_FCTG49G0070</name>
</gene>
<feature type="compositionally biased region" description="Low complexity" evidence="1">
    <location>
        <begin position="47"/>
        <end position="69"/>
    </location>
</feature>
<keyword evidence="3" id="KW-1185">Reference proteome</keyword>
<name>A0AAV9I2G3_9RHOD</name>
<dbReference type="EMBL" id="JANCYU010000001">
    <property type="protein sequence ID" value="KAK4522191.1"/>
    <property type="molecule type" value="Genomic_DNA"/>
</dbReference>
<evidence type="ECO:0000313" key="3">
    <source>
        <dbReference type="Proteomes" id="UP001300502"/>
    </source>
</evidence>
<feature type="region of interest" description="Disordered" evidence="1">
    <location>
        <begin position="1"/>
        <end position="88"/>
    </location>
</feature>
<evidence type="ECO:0000313" key="2">
    <source>
        <dbReference type="EMBL" id="KAK4522191.1"/>
    </source>
</evidence>
<protein>
    <submittedName>
        <fullName evidence="2">Uncharacterized protein</fullName>
    </submittedName>
</protein>
<dbReference type="Proteomes" id="UP001300502">
    <property type="component" value="Unassembled WGS sequence"/>
</dbReference>
<feature type="compositionally biased region" description="Basic residues" evidence="1">
    <location>
        <begin position="8"/>
        <end position="18"/>
    </location>
</feature>
<comment type="caution">
    <text evidence="2">The sequence shown here is derived from an EMBL/GenBank/DDBJ whole genome shotgun (WGS) entry which is preliminary data.</text>
</comment>
<organism evidence="2 3">
    <name type="scientific">Galdieria yellowstonensis</name>
    <dbReference type="NCBI Taxonomy" id="3028027"/>
    <lineage>
        <taxon>Eukaryota</taxon>
        <taxon>Rhodophyta</taxon>
        <taxon>Bangiophyceae</taxon>
        <taxon>Galdieriales</taxon>
        <taxon>Galdieriaceae</taxon>
        <taxon>Galdieria</taxon>
    </lineage>
</organism>
<sequence>MENSLTVARRRVLLRKGKHQEEHKTGSVRTATERVESKDSRETPLVESYQSSTSSTCSESSSSILSSETLRQKGSSGRACQEGEESSLDSLSAKLTLDEKKPEKFVKAVAKGLKRPQEPFQWKTSYISIPSSFVPPLSPASTNNQKRSRDFEHNLSNNLVYGEFPPLMRRLCHEHSRMNMRRMKSSSSFEHIKDVRENSCERCQMMTSWMVAIRQAVLTASTLPFDPRYHYVSYSVDRRGIVFCNEPLIRFLPVRNSDQAPRKRARIEVNTRNDR</sequence>
<accession>A0AAV9I2G3</accession>